<keyword evidence="2" id="KW-1133">Transmembrane helix</keyword>
<dbReference type="AlphaFoldDB" id="A0AAU9E9X6"/>
<feature type="compositionally biased region" description="Basic and acidic residues" evidence="1">
    <location>
        <begin position="101"/>
        <end position="118"/>
    </location>
</feature>
<reference evidence="3 4" key="1">
    <citation type="submission" date="2023-08" db="EMBL/GenBank/DDBJ databases">
        <title>Helicovermis profunda gen. nov., sp. nov., a novel mesophilic, fermentative bacterium within the Bacillota from a deep-sea hydrothermal vent chimney.</title>
        <authorList>
            <person name="Miyazaki U."/>
            <person name="Mizutani D."/>
            <person name="Hashimoto Y."/>
            <person name="Tame A."/>
            <person name="Sawayama S."/>
            <person name="Miyazaki J."/>
            <person name="Takai K."/>
            <person name="Nakagawa S."/>
        </authorList>
    </citation>
    <scope>NUCLEOTIDE SEQUENCE [LARGE SCALE GENOMIC DNA]</scope>
    <source>
        <strain evidence="3 4">S502</strain>
    </source>
</reference>
<evidence type="ECO:0000313" key="4">
    <source>
        <dbReference type="Proteomes" id="UP001321786"/>
    </source>
</evidence>
<feature type="transmembrane region" description="Helical" evidence="2">
    <location>
        <begin position="7"/>
        <end position="30"/>
    </location>
</feature>
<feature type="compositionally biased region" description="Basic and acidic residues" evidence="1">
    <location>
        <begin position="79"/>
        <end position="88"/>
    </location>
</feature>
<keyword evidence="2" id="KW-0472">Membrane</keyword>
<feature type="compositionally biased region" description="Low complexity" evidence="1">
    <location>
        <begin position="119"/>
        <end position="134"/>
    </location>
</feature>
<dbReference type="KEGG" id="hprf:HLPR_04000"/>
<keyword evidence="2" id="KW-0812">Transmembrane</keyword>
<dbReference type="RefSeq" id="WP_338536416.1">
    <property type="nucleotide sequence ID" value="NZ_AP028654.1"/>
</dbReference>
<evidence type="ECO:0000256" key="2">
    <source>
        <dbReference type="SAM" id="Phobius"/>
    </source>
</evidence>
<feature type="region of interest" description="Disordered" evidence="1">
    <location>
        <begin position="72"/>
        <end position="134"/>
    </location>
</feature>
<dbReference type="Proteomes" id="UP001321786">
    <property type="component" value="Chromosome"/>
</dbReference>
<name>A0AAU9E9X6_9FIRM</name>
<organism evidence="3 4">
    <name type="scientific">Helicovermis profundi</name>
    <dbReference type="NCBI Taxonomy" id="3065157"/>
    <lineage>
        <taxon>Bacteria</taxon>
        <taxon>Bacillati</taxon>
        <taxon>Bacillota</taxon>
        <taxon>Clostridia</taxon>
        <taxon>Helicovermis</taxon>
    </lineage>
</organism>
<evidence type="ECO:0000256" key="1">
    <source>
        <dbReference type="SAM" id="MobiDB-lite"/>
    </source>
</evidence>
<keyword evidence="4" id="KW-1185">Reference proteome</keyword>
<dbReference type="EMBL" id="AP028654">
    <property type="protein sequence ID" value="BEP28069.1"/>
    <property type="molecule type" value="Genomic_DNA"/>
</dbReference>
<evidence type="ECO:0000313" key="3">
    <source>
        <dbReference type="EMBL" id="BEP28069.1"/>
    </source>
</evidence>
<proteinExistence type="predicted"/>
<dbReference type="Gene3D" id="3.30.1490.480">
    <property type="entry name" value="Endolytic murein transglycosylase"/>
    <property type="match status" value="1"/>
</dbReference>
<gene>
    <name evidence="3" type="ORF">HLPR_04000</name>
</gene>
<accession>A0AAU9E9X6</accession>
<protein>
    <submittedName>
        <fullName evidence="3">Uncharacterized protein</fullName>
    </submittedName>
</protein>
<sequence>MEKIKDFLYDISDIVVSLLIIAAIFTIVTWKISTSLDLPEISVAQSTNTLVAENNEPASNNKSEENLIDVITVDNTDSSTKDSTKADDSSSETTNISTQNDTEKTNSENLDAKPDMTSDKNTSTESNDTSTNVTTTKAASVVKIHIKSGTSGYGIAKLLKQNGLIDNTTTFIKRVEELKLGVSLRAGDFNLKTDMTLDEMIHTLVGK</sequence>